<dbReference type="EMBL" id="CP014687">
    <property type="protein sequence ID" value="AQT04258.1"/>
    <property type="molecule type" value="Genomic_DNA"/>
</dbReference>
<reference evidence="3 4" key="1">
    <citation type="submission" date="2016-03" db="EMBL/GenBank/DDBJ databases">
        <title>Acetic acid bacteria sequencing.</title>
        <authorList>
            <person name="Brandt J."/>
            <person name="Jakob F."/>
            <person name="Vogel R.F."/>
        </authorList>
    </citation>
    <scope>NUCLEOTIDE SEQUENCE [LARGE SCALE GENOMIC DNA]</scope>
    <source>
        <strain evidence="3 4">TMW2.1084</strain>
    </source>
</reference>
<keyword evidence="2" id="KW-0812">Transmembrane</keyword>
<evidence type="ECO:0000313" key="3">
    <source>
        <dbReference type="EMBL" id="AQT04258.1"/>
    </source>
</evidence>
<proteinExistence type="predicted"/>
<keyword evidence="2" id="KW-0472">Membrane</keyword>
<evidence type="ECO:0000256" key="1">
    <source>
        <dbReference type="SAM" id="MobiDB-lite"/>
    </source>
</evidence>
<dbReference type="AlphaFoldDB" id="A0A1U9LD17"/>
<feature type="region of interest" description="Disordered" evidence="1">
    <location>
        <begin position="48"/>
        <end position="70"/>
    </location>
</feature>
<evidence type="ECO:0000313" key="4">
    <source>
        <dbReference type="Proteomes" id="UP000189055"/>
    </source>
</evidence>
<keyword evidence="2" id="KW-1133">Transmembrane helix</keyword>
<gene>
    <name evidence="3" type="ORF">A0U91_03745</name>
</gene>
<organism evidence="3 4">
    <name type="scientific">Acetobacter persici</name>
    <dbReference type="NCBI Taxonomy" id="1076596"/>
    <lineage>
        <taxon>Bacteria</taxon>
        <taxon>Pseudomonadati</taxon>
        <taxon>Pseudomonadota</taxon>
        <taxon>Alphaproteobacteria</taxon>
        <taxon>Acetobacterales</taxon>
        <taxon>Acetobacteraceae</taxon>
        <taxon>Acetobacter</taxon>
    </lineage>
</organism>
<name>A0A1U9LD17_9PROT</name>
<dbReference type="RefSeq" id="WP_077930144.1">
    <property type="nucleotide sequence ID" value="NZ_CP014687.1"/>
</dbReference>
<dbReference type="KEGG" id="aper:A0U91_03745"/>
<feature type="transmembrane region" description="Helical" evidence="2">
    <location>
        <begin position="29"/>
        <end position="46"/>
    </location>
</feature>
<protein>
    <submittedName>
        <fullName evidence="3">Uncharacterized protein</fullName>
    </submittedName>
</protein>
<evidence type="ECO:0000256" key="2">
    <source>
        <dbReference type="SAM" id="Phobius"/>
    </source>
</evidence>
<dbReference type="Proteomes" id="UP000189055">
    <property type="component" value="Chromosome"/>
</dbReference>
<sequence length="70" mass="7492">MTLRLACLLGILVCVIVRLIDFHYQQTCLIVGGAMLFVALIGTLIDEEPPPAKKQKKPAPAQGTGSEKTA</sequence>
<accession>A0A1U9LD17</accession>
<dbReference type="STRING" id="1076596.A0U91_03745"/>